<feature type="transmembrane region" description="Helical" evidence="2">
    <location>
        <begin position="55"/>
        <end position="73"/>
    </location>
</feature>
<evidence type="ECO:0000313" key="3">
    <source>
        <dbReference type="EMBL" id="KFL32653.1"/>
    </source>
</evidence>
<dbReference type="EMBL" id="JQGC01000001">
    <property type="protein sequence ID" value="KFL32653.1"/>
    <property type="molecule type" value="Genomic_DNA"/>
</dbReference>
<name>A0A087M700_9HYPH</name>
<feature type="compositionally biased region" description="Basic and acidic residues" evidence="1">
    <location>
        <begin position="98"/>
        <end position="110"/>
    </location>
</feature>
<dbReference type="Proteomes" id="UP000028981">
    <property type="component" value="Unassembled WGS sequence"/>
</dbReference>
<proteinExistence type="predicted"/>
<comment type="caution">
    <text evidence="3">The sequence shown here is derived from an EMBL/GenBank/DDBJ whole genome shotgun (WGS) entry which is preliminary data.</text>
</comment>
<feature type="region of interest" description="Disordered" evidence="1">
    <location>
        <begin position="83"/>
        <end position="110"/>
    </location>
</feature>
<reference evidence="3 4" key="1">
    <citation type="submission" date="2014-08" db="EMBL/GenBank/DDBJ databases">
        <authorList>
            <person name="Hassan Y.I."/>
            <person name="Lepp D."/>
            <person name="Zhou T."/>
        </authorList>
    </citation>
    <scope>NUCLEOTIDE SEQUENCE [LARGE SCALE GENOMIC DNA]</scope>
    <source>
        <strain evidence="3 4">IFO13584</strain>
    </source>
</reference>
<protein>
    <submittedName>
        <fullName evidence="3">Uncharacterized protein</fullName>
    </submittedName>
</protein>
<keyword evidence="2" id="KW-0812">Transmembrane</keyword>
<sequence>MTKENTRRQEARNAAALYAPAPNGSMLTHAIVGFSIAVMLMFAIAGFYGVDFFRLPMLAASLALVAGLAGIATNRVRTRRNRRAIENEYQSRARRQSSLHEEPRRPLRKT</sequence>
<gene>
    <name evidence="3" type="ORF">JP75_00380</name>
</gene>
<evidence type="ECO:0000256" key="1">
    <source>
        <dbReference type="SAM" id="MobiDB-lite"/>
    </source>
</evidence>
<feature type="transmembrane region" description="Helical" evidence="2">
    <location>
        <begin position="27"/>
        <end position="49"/>
    </location>
</feature>
<keyword evidence="2" id="KW-0472">Membrane</keyword>
<organism evidence="3 4">
    <name type="scientific">Devosia riboflavina</name>
    <dbReference type="NCBI Taxonomy" id="46914"/>
    <lineage>
        <taxon>Bacteria</taxon>
        <taxon>Pseudomonadati</taxon>
        <taxon>Pseudomonadota</taxon>
        <taxon>Alphaproteobacteria</taxon>
        <taxon>Hyphomicrobiales</taxon>
        <taxon>Devosiaceae</taxon>
        <taxon>Devosia</taxon>
    </lineage>
</organism>
<dbReference type="AlphaFoldDB" id="A0A087M700"/>
<dbReference type="STRING" id="46914.JP75_00380"/>
<accession>A0A087M700</accession>
<keyword evidence="4" id="KW-1185">Reference proteome</keyword>
<evidence type="ECO:0000256" key="2">
    <source>
        <dbReference type="SAM" id="Phobius"/>
    </source>
</evidence>
<keyword evidence="2" id="KW-1133">Transmembrane helix</keyword>
<evidence type="ECO:0000313" key="4">
    <source>
        <dbReference type="Proteomes" id="UP000028981"/>
    </source>
</evidence>